<keyword evidence="2" id="KW-1003">Cell membrane</keyword>
<dbReference type="GO" id="GO:0005886">
    <property type="term" value="C:plasma membrane"/>
    <property type="evidence" value="ECO:0007669"/>
    <property type="project" value="UniProtKB-SubCell"/>
</dbReference>
<keyword evidence="8" id="KW-1185">Reference proteome</keyword>
<evidence type="ECO:0000256" key="4">
    <source>
        <dbReference type="ARBA" id="ARBA00022989"/>
    </source>
</evidence>
<dbReference type="STRING" id="29542.A6070_03100"/>
<evidence type="ECO:0000256" key="1">
    <source>
        <dbReference type="ARBA" id="ARBA00004651"/>
    </source>
</evidence>
<feature type="transmembrane region" description="Helical" evidence="6">
    <location>
        <begin position="116"/>
        <end position="137"/>
    </location>
</feature>
<evidence type="ECO:0000256" key="2">
    <source>
        <dbReference type="ARBA" id="ARBA00022475"/>
    </source>
</evidence>
<organism evidence="7 8">
    <name type="scientific">Syntrophotalea acetylenica</name>
    <name type="common">Pelobacter acetylenicus</name>
    <dbReference type="NCBI Taxonomy" id="29542"/>
    <lineage>
        <taxon>Bacteria</taxon>
        <taxon>Pseudomonadati</taxon>
        <taxon>Thermodesulfobacteriota</taxon>
        <taxon>Desulfuromonadia</taxon>
        <taxon>Desulfuromonadales</taxon>
        <taxon>Syntrophotaleaceae</taxon>
        <taxon>Syntrophotalea</taxon>
    </lineage>
</organism>
<proteinExistence type="predicted"/>
<sequence length="204" mass="22273">MESYILLSGITLVAMASPGPDMLLLMRNGLTGGRAAGFATVLGICAGLLVHVSLSVAGLAWLITRNVYIHDAVRLLGAAYLLFIGIRALRFRGALNLENLAFQNRRSACQGLRDGFLCNLLNPKVTIYIFSIFTQFIAPGDSLWVKTGYGMTIVLTSLCGWSLFILLVQHRFVRLGLARFNTLINRIFGGVMIALGLRIALVRD</sequence>
<dbReference type="PANTHER" id="PTHR30086:SF20">
    <property type="entry name" value="ARGININE EXPORTER PROTEIN ARGO-RELATED"/>
    <property type="match status" value="1"/>
</dbReference>
<protein>
    <recommendedName>
        <fullName evidence="9">Lysine exporter protein (LYSE/YGGA)</fullName>
    </recommendedName>
</protein>
<feature type="transmembrane region" description="Helical" evidence="6">
    <location>
        <begin position="6"/>
        <end position="26"/>
    </location>
</feature>
<dbReference type="InterPro" id="IPR001123">
    <property type="entry name" value="LeuE-type"/>
</dbReference>
<dbReference type="PIRSF" id="PIRSF006324">
    <property type="entry name" value="LeuE"/>
    <property type="match status" value="1"/>
</dbReference>
<keyword evidence="4 6" id="KW-1133">Transmembrane helix</keyword>
<evidence type="ECO:0000256" key="5">
    <source>
        <dbReference type="ARBA" id="ARBA00023136"/>
    </source>
</evidence>
<comment type="subcellular location">
    <subcellularLocation>
        <location evidence="1">Cell membrane</location>
        <topology evidence="1">Multi-pass membrane protein</topology>
    </subcellularLocation>
</comment>
<feature type="transmembrane region" description="Helical" evidence="6">
    <location>
        <begin position="75"/>
        <end position="95"/>
    </location>
</feature>
<dbReference type="PANTHER" id="PTHR30086">
    <property type="entry name" value="ARGININE EXPORTER PROTEIN ARGO"/>
    <property type="match status" value="1"/>
</dbReference>
<evidence type="ECO:0000256" key="6">
    <source>
        <dbReference type="SAM" id="Phobius"/>
    </source>
</evidence>
<evidence type="ECO:0000313" key="8">
    <source>
        <dbReference type="Proteomes" id="UP000182264"/>
    </source>
</evidence>
<dbReference type="GO" id="GO:0015171">
    <property type="term" value="F:amino acid transmembrane transporter activity"/>
    <property type="evidence" value="ECO:0007669"/>
    <property type="project" value="TreeGrafter"/>
</dbReference>
<evidence type="ECO:0000256" key="3">
    <source>
        <dbReference type="ARBA" id="ARBA00022692"/>
    </source>
</evidence>
<feature type="transmembrane region" description="Helical" evidence="6">
    <location>
        <begin position="180"/>
        <end position="201"/>
    </location>
</feature>
<dbReference type="RefSeq" id="WP_072287012.1">
    <property type="nucleotide sequence ID" value="NZ_CP015455.1"/>
</dbReference>
<dbReference type="Proteomes" id="UP000182264">
    <property type="component" value="Chromosome"/>
</dbReference>
<accession>A0A1L3GGU9</accession>
<keyword evidence="3 6" id="KW-0812">Transmembrane</keyword>
<dbReference type="Pfam" id="PF01810">
    <property type="entry name" value="LysE"/>
    <property type="match status" value="1"/>
</dbReference>
<name>A0A1L3GGU9_SYNAC</name>
<gene>
    <name evidence="7" type="ORF">A7E75_09125</name>
</gene>
<feature type="transmembrane region" description="Helical" evidence="6">
    <location>
        <begin position="38"/>
        <end position="63"/>
    </location>
</feature>
<feature type="transmembrane region" description="Helical" evidence="6">
    <location>
        <begin position="149"/>
        <end position="168"/>
    </location>
</feature>
<evidence type="ECO:0008006" key="9">
    <source>
        <dbReference type="Google" id="ProtNLM"/>
    </source>
</evidence>
<reference evidence="7 8" key="1">
    <citation type="journal article" date="2017" name="Genome Announc.">
        <title>Complete Genome Sequences of Two Acetylene-Fermenting Pelobacter acetylenicus Strains.</title>
        <authorList>
            <person name="Sutton J.M."/>
            <person name="Baesman S.M."/>
            <person name="Fierst J.L."/>
            <person name="Poret-Peterson A.T."/>
            <person name="Oremland R.S."/>
            <person name="Dunlap D.S."/>
            <person name="Akob D.M."/>
        </authorList>
    </citation>
    <scope>NUCLEOTIDE SEQUENCE [LARGE SCALE GENOMIC DNA]</scope>
    <source>
        <strain evidence="7 8">DSM 3247</strain>
    </source>
</reference>
<dbReference type="OrthoDB" id="9807053at2"/>
<keyword evidence="5 6" id="KW-0472">Membrane</keyword>
<dbReference type="KEGG" id="pace:A6070_03100"/>
<evidence type="ECO:0000313" key="7">
    <source>
        <dbReference type="EMBL" id="APG25163.1"/>
    </source>
</evidence>
<dbReference type="EMBL" id="CP015518">
    <property type="protein sequence ID" value="APG25163.1"/>
    <property type="molecule type" value="Genomic_DNA"/>
</dbReference>
<dbReference type="AlphaFoldDB" id="A0A1L3GGU9"/>